<gene>
    <name evidence="1" type="ORF">EIY87_09705</name>
</gene>
<evidence type="ECO:0000313" key="1">
    <source>
        <dbReference type="EMBL" id="RSD22073.1"/>
    </source>
</evidence>
<evidence type="ECO:0008006" key="3">
    <source>
        <dbReference type="Google" id="ProtNLM"/>
    </source>
</evidence>
<organism evidence="1 2">
    <name type="scientific">Amycolatopsis eburnea</name>
    <dbReference type="NCBI Taxonomy" id="2267691"/>
    <lineage>
        <taxon>Bacteria</taxon>
        <taxon>Bacillati</taxon>
        <taxon>Actinomycetota</taxon>
        <taxon>Actinomycetes</taxon>
        <taxon>Pseudonocardiales</taxon>
        <taxon>Pseudonocardiaceae</taxon>
        <taxon>Amycolatopsis</taxon>
    </lineage>
</organism>
<reference evidence="1 2" key="1">
    <citation type="submission" date="2018-12" db="EMBL/GenBank/DDBJ databases">
        <title>Amycolatopsis eburnea sp. nov. actinomycete associate with arbuscular mycorrhiza fungal spore.</title>
        <authorList>
            <person name="Lumyong S."/>
            <person name="Chaiya L."/>
        </authorList>
    </citation>
    <scope>NUCLEOTIDE SEQUENCE [LARGE SCALE GENOMIC DNA]</scope>
    <source>
        <strain evidence="1 2">GLM-1</strain>
    </source>
</reference>
<dbReference type="Proteomes" id="UP000267081">
    <property type="component" value="Unassembled WGS sequence"/>
</dbReference>
<dbReference type="EMBL" id="RSEC01000032">
    <property type="protein sequence ID" value="RSD22073.1"/>
    <property type="molecule type" value="Genomic_DNA"/>
</dbReference>
<dbReference type="Pfam" id="PF14350">
    <property type="entry name" value="Beta_protein"/>
    <property type="match status" value="1"/>
</dbReference>
<sequence>MVDSLSGLVDLRSMRNQIFTRRDRGSVDAHDGFTTLVALRTKAGELAALRALSQPDQVRRVQPLLQLDPSRKNPADQLDDVEGIARELRLLGRPCWIDSSDVADQPGFGAGGAMGQLADRLSGPADLLDTAFPVEFIPVVRSDAAQGPAAALGRLGHELGAGAALRVRRPVVSTDRLAQLLEWVDLDPSEIDVALDFQYVAEVTTVLVDEAAAILTVLAGLGGFRSVSLLAGSIPKTLDKTATWEQPRTEEVFWDALVQAGAATLRLGDYGAVHPISGPGFRSNHVALKYTCRNHWLYSRERMPEHDDHDDESPRGHTLRAVCRHLVESDSFAGPDFSWGDHEIHEAAIGRGSSLGVSSQPVALATSHHLAYLAGRQAA</sequence>
<comment type="caution">
    <text evidence="1">The sequence shown here is derived from an EMBL/GenBank/DDBJ whole genome shotgun (WGS) entry which is preliminary data.</text>
</comment>
<accession>A0A427TG34</accession>
<dbReference type="InterPro" id="IPR025683">
    <property type="entry name" value="Protein_beta"/>
</dbReference>
<protein>
    <recommendedName>
        <fullName evidence="3">T4 beta protein</fullName>
    </recommendedName>
</protein>
<name>A0A427TG34_9PSEU</name>
<proteinExistence type="predicted"/>
<evidence type="ECO:0000313" key="2">
    <source>
        <dbReference type="Proteomes" id="UP000267081"/>
    </source>
</evidence>
<dbReference type="AlphaFoldDB" id="A0A427TG34"/>
<keyword evidence="2" id="KW-1185">Reference proteome</keyword>